<gene>
    <name evidence="1" type="ORF">JI435_162490</name>
</gene>
<protein>
    <submittedName>
        <fullName evidence="1">Uncharacterized protein</fullName>
    </submittedName>
</protein>
<keyword evidence="2" id="KW-1185">Reference proteome</keyword>
<organism evidence="1 2">
    <name type="scientific">Phaeosphaeria nodorum (strain SN15 / ATCC MYA-4574 / FGSC 10173)</name>
    <name type="common">Glume blotch fungus</name>
    <name type="synonym">Parastagonospora nodorum</name>
    <dbReference type="NCBI Taxonomy" id="321614"/>
    <lineage>
        <taxon>Eukaryota</taxon>
        <taxon>Fungi</taxon>
        <taxon>Dikarya</taxon>
        <taxon>Ascomycota</taxon>
        <taxon>Pezizomycotina</taxon>
        <taxon>Dothideomycetes</taxon>
        <taxon>Pleosporomycetidae</taxon>
        <taxon>Pleosporales</taxon>
        <taxon>Pleosporineae</taxon>
        <taxon>Phaeosphaeriaceae</taxon>
        <taxon>Parastagonospora</taxon>
    </lineage>
</organism>
<proteinExistence type="predicted"/>
<dbReference type="EMBL" id="CP069045">
    <property type="protein sequence ID" value="QRD07694.1"/>
    <property type="molecule type" value="Genomic_DNA"/>
</dbReference>
<evidence type="ECO:0000313" key="1">
    <source>
        <dbReference type="EMBL" id="QRD07694.1"/>
    </source>
</evidence>
<evidence type="ECO:0000313" key="2">
    <source>
        <dbReference type="Proteomes" id="UP000663193"/>
    </source>
</evidence>
<feature type="non-terminal residue" evidence="1">
    <location>
        <position position="1"/>
    </location>
</feature>
<name>A0A7U2NRG3_PHANO</name>
<dbReference type="AlphaFoldDB" id="A0A7U2NRG3"/>
<dbReference type="VEuPathDB" id="FungiDB:JI435_162490"/>
<sequence length="103" mass="11535">AGFLLEVQLHITMVDDNFHCDSVTVAQVQAVSDVTIVPRPTPLSPQPETNPQDTLTPDLYQAPLETVEFTPRPIDRAHATDFPDFMGYRPSDARTVSWVDRDL</sequence>
<reference evidence="2" key="1">
    <citation type="journal article" date="2021" name="BMC Genomics">
        <title>Chromosome-level genome assembly and manually-curated proteome of model necrotroph Parastagonospora nodorum Sn15 reveals a genome-wide trove of candidate effector homologs, and redundancy of virulence-related functions within an accessory chromosome.</title>
        <authorList>
            <person name="Bertazzoni S."/>
            <person name="Jones D.A.B."/>
            <person name="Phan H.T."/>
            <person name="Tan K.-C."/>
            <person name="Hane J.K."/>
        </authorList>
    </citation>
    <scope>NUCLEOTIDE SEQUENCE [LARGE SCALE GENOMIC DNA]</scope>
    <source>
        <strain evidence="2">SN15 / ATCC MYA-4574 / FGSC 10173)</strain>
    </source>
</reference>
<accession>A0A7U2NRG3</accession>
<dbReference type="Proteomes" id="UP000663193">
    <property type="component" value="Chromosome 23"/>
</dbReference>